<evidence type="ECO:0000256" key="1">
    <source>
        <dbReference type="ARBA" id="ARBA00000085"/>
    </source>
</evidence>
<reference evidence="8 9" key="1">
    <citation type="submission" date="2020-04" db="EMBL/GenBank/DDBJ databases">
        <authorList>
            <person name="Yin C."/>
        </authorList>
    </citation>
    <scope>NUCLEOTIDE SEQUENCE [LARGE SCALE GENOMIC DNA]</scope>
    <source>
        <strain evidence="8 9">Ae27</strain>
    </source>
</reference>
<keyword evidence="5" id="KW-0472">Membrane</keyword>
<proteinExistence type="predicted"/>
<comment type="caution">
    <text evidence="8">The sequence shown here is derived from an EMBL/GenBank/DDBJ whole genome shotgun (WGS) entry which is preliminary data.</text>
</comment>
<dbReference type="InterPro" id="IPR005467">
    <property type="entry name" value="His_kinase_dom"/>
</dbReference>
<evidence type="ECO:0000256" key="2">
    <source>
        <dbReference type="ARBA" id="ARBA00012438"/>
    </source>
</evidence>
<dbReference type="SMART" id="SM00387">
    <property type="entry name" value="HATPase_c"/>
    <property type="match status" value="1"/>
</dbReference>
<feature type="transmembrane region" description="Helical" evidence="5">
    <location>
        <begin position="37"/>
        <end position="55"/>
    </location>
</feature>
<feature type="domain" description="Histidine kinase" evidence="6">
    <location>
        <begin position="223"/>
        <end position="436"/>
    </location>
</feature>
<evidence type="ECO:0000256" key="4">
    <source>
        <dbReference type="PROSITE-ProRule" id="PRU00169"/>
    </source>
</evidence>
<dbReference type="GO" id="GO:0000155">
    <property type="term" value="F:phosphorelay sensor kinase activity"/>
    <property type="evidence" value="ECO:0007669"/>
    <property type="project" value="InterPro"/>
</dbReference>
<dbReference type="AlphaFoldDB" id="A0A847RXQ1"/>
<dbReference type="InterPro" id="IPR036097">
    <property type="entry name" value="HisK_dim/P_sf"/>
</dbReference>
<dbReference type="SUPFAM" id="SSF55874">
    <property type="entry name" value="ATPase domain of HSP90 chaperone/DNA topoisomerase II/histidine kinase"/>
    <property type="match status" value="1"/>
</dbReference>
<feature type="transmembrane region" description="Helical" evidence="5">
    <location>
        <begin position="108"/>
        <end position="127"/>
    </location>
</feature>
<name>A0A847RXQ1_9BACT</name>
<dbReference type="PANTHER" id="PTHR43547:SF2">
    <property type="entry name" value="HYBRID SIGNAL TRANSDUCTION HISTIDINE KINASE C"/>
    <property type="match status" value="1"/>
</dbReference>
<keyword evidence="5" id="KW-1133">Transmembrane helix</keyword>
<dbReference type="CDD" id="cd00156">
    <property type="entry name" value="REC"/>
    <property type="match status" value="1"/>
</dbReference>
<dbReference type="PROSITE" id="PS50110">
    <property type="entry name" value="RESPONSE_REGULATORY"/>
    <property type="match status" value="1"/>
</dbReference>
<sequence length="580" mass="64773">MSMIIQKITSKLEPFTHVGSYHLAEPEKSRVITANTVYLSSAFLATITGVCFYFICLDQKILWPALLEGILFTTCYQLTKHRRRVLGGIIFTATHCIAVLYYGILFGFVLETELLVVFLVMVPFLLFKDRKIRRGSIFFTVLAFIALELNQEFDFIRPVELDHTVRKLFHYLGLLVVIGLIILVVWKMVSRTDSYSENLEKQVAQRTLQLAEANKYKTEFIQSLSHDVRAPLIASLQVAENLQTQLTDENQQGGIAKLHAFIKLCLGVAGNVIELTRIETGNLLSSTKSPINLSNWFNNNTELLKVMADRKRVNIIDVICDGTPDWIEADEVALTKIMINLVSNAIKFSPRNKSVVVQLEATQSEIKLQVTDCGIGIAHEPIDEIFNLYFTGDKKRGTGIGLYISKKLAVQLGGDLKATNNAQGGATFTLKIPCSAPTAKPNVVTYHPEENLSDHTALVVEDEEMAAHIISRILKDLGCTEVVRVASGEEAINLFRNKTYDIFILDGNLPDTPGIELLHEIKKRQHLKDSAVIITTSNAVKEAIDDFMEAGADGYFIKPVGPETKPAILKACKKEREIIY</sequence>
<gene>
    <name evidence="8" type="ORF">HGH92_26500</name>
</gene>
<evidence type="ECO:0000313" key="9">
    <source>
        <dbReference type="Proteomes" id="UP000570474"/>
    </source>
</evidence>
<dbReference type="PANTHER" id="PTHR43547">
    <property type="entry name" value="TWO-COMPONENT HISTIDINE KINASE"/>
    <property type="match status" value="1"/>
</dbReference>
<protein>
    <recommendedName>
        <fullName evidence="2">histidine kinase</fullName>
        <ecNumber evidence="2">2.7.13.3</ecNumber>
    </recommendedName>
</protein>
<evidence type="ECO:0000259" key="7">
    <source>
        <dbReference type="PROSITE" id="PS50110"/>
    </source>
</evidence>
<feature type="modified residue" description="4-aspartylphosphate" evidence="4">
    <location>
        <position position="506"/>
    </location>
</feature>
<evidence type="ECO:0000313" key="8">
    <source>
        <dbReference type="EMBL" id="NLR67883.1"/>
    </source>
</evidence>
<keyword evidence="9" id="KW-1185">Reference proteome</keyword>
<evidence type="ECO:0000259" key="6">
    <source>
        <dbReference type="PROSITE" id="PS50109"/>
    </source>
</evidence>
<dbReference type="Pfam" id="PF00072">
    <property type="entry name" value="Response_reg"/>
    <property type="match status" value="1"/>
</dbReference>
<accession>A0A847RXQ1</accession>
<dbReference type="PRINTS" id="PR00344">
    <property type="entry name" value="BCTRLSENSOR"/>
</dbReference>
<dbReference type="InterPro" id="IPR003594">
    <property type="entry name" value="HATPase_dom"/>
</dbReference>
<dbReference type="InterPro" id="IPR001789">
    <property type="entry name" value="Sig_transdc_resp-reg_receiver"/>
</dbReference>
<dbReference type="SMART" id="SM00448">
    <property type="entry name" value="REC"/>
    <property type="match status" value="1"/>
</dbReference>
<dbReference type="Pfam" id="PF02518">
    <property type="entry name" value="HATPase_c"/>
    <property type="match status" value="1"/>
</dbReference>
<keyword evidence="3 4" id="KW-0597">Phosphoprotein</keyword>
<dbReference type="InterPro" id="IPR004358">
    <property type="entry name" value="Sig_transdc_His_kin-like_C"/>
</dbReference>
<dbReference type="PROSITE" id="PS50109">
    <property type="entry name" value="HIS_KIN"/>
    <property type="match status" value="1"/>
</dbReference>
<keyword evidence="5" id="KW-0812">Transmembrane</keyword>
<feature type="transmembrane region" description="Helical" evidence="5">
    <location>
        <begin position="61"/>
        <end position="78"/>
    </location>
</feature>
<dbReference type="EMBL" id="JABAIA010000003">
    <property type="protein sequence ID" value="NLR67883.1"/>
    <property type="molecule type" value="Genomic_DNA"/>
</dbReference>
<dbReference type="InterPro" id="IPR036890">
    <property type="entry name" value="HATPase_C_sf"/>
</dbReference>
<dbReference type="InterPro" id="IPR011006">
    <property type="entry name" value="CheY-like_superfamily"/>
</dbReference>
<evidence type="ECO:0000256" key="5">
    <source>
        <dbReference type="SAM" id="Phobius"/>
    </source>
</evidence>
<dbReference type="Proteomes" id="UP000570474">
    <property type="component" value="Unassembled WGS sequence"/>
</dbReference>
<organism evidence="8 9">
    <name type="scientific">Chitinophaga varians</name>
    <dbReference type="NCBI Taxonomy" id="2202339"/>
    <lineage>
        <taxon>Bacteria</taxon>
        <taxon>Pseudomonadati</taxon>
        <taxon>Bacteroidota</taxon>
        <taxon>Chitinophagia</taxon>
        <taxon>Chitinophagales</taxon>
        <taxon>Chitinophagaceae</taxon>
        <taxon>Chitinophaga</taxon>
    </lineage>
</organism>
<dbReference type="Gene3D" id="1.10.287.130">
    <property type="match status" value="1"/>
</dbReference>
<dbReference type="Gene3D" id="3.40.50.2300">
    <property type="match status" value="1"/>
</dbReference>
<feature type="transmembrane region" description="Helical" evidence="5">
    <location>
        <begin position="85"/>
        <end position="102"/>
    </location>
</feature>
<dbReference type="SUPFAM" id="SSF52172">
    <property type="entry name" value="CheY-like"/>
    <property type="match status" value="1"/>
</dbReference>
<dbReference type="Gene3D" id="3.30.565.10">
    <property type="entry name" value="Histidine kinase-like ATPase, C-terminal domain"/>
    <property type="match status" value="1"/>
</dbReference>
<feature type="domain" description="Response regulatory" evidence="7">
    <location>
        <begin position="456"/>
        <end position="573"/>
    </location>
</feature>
<feature type="transmembrane region" description="Helical" evidence="5">
    <location>
        <begin position="168"/>
        <end position="186"/>
    </location>
</feature>
<dbReference type="SUPFAM" id="SSF47384">
    <property type="entry name" value="Homodimeric domain of signal transducing histidine kinase"/>
    <property type="match status" value="1"/>
</dbReference>
<evidence type="ECO:0000256" key="3">
    <source>
        <dbReference type="ARBA" id="ARBA00022553"/>
    </source>
</evidence>
<comment type="catalytic activity">
    <reaction evidence="1">
        <text>ATP + protein L-histidine = ADP + protein N-phospho-L-histidine.</text>
        <dbReference type="EC" id="2.7.13.3"/>
    </reaction>
</comment>
<dbReference type="EC" id="2.7.13.3" evidence="2"/>